<evidence type="ECO:0000256" key="1">
    <source>
        <dbReference type="SAM" id="MobiDB-lite"/>
    </source>
</evidence>
<gene>
    <name evidence="2" type="ORF">HK097_000901</name>
</gene>
<feature type="region of interest" description="Disordered" evidence="1">
    <location>
        <begin position="179"/>
        <end position="353"/>
    </location>
</feature>
<feature type="compositionally biased region" description="Low complexity" evidence="1">
    <location>
        <begin position="219"/>
        <end position="237"/>
    </location>
</feature>
<dbReference type="AlphaFoldDB" id="A0AAD5S4Z9"/>
<protein>
    <submittedName>
        <fullName evidence="2">Uncharacterized protein</fullName>
    </submittedName>
</protein>
<organism evidence="2 3">
    <name type="scientific">Rhizophlyctis rosea</name>
    <dbReference type="NCBI Taxonomy" id="64517"/>
    <lineage>
        <taxon>Eukaryota</taxon>
        <taxon>Fungi</taxon>
        <taxon>Fungi incertae sedis</taxon>
        <taxon>Chytridiomycota</taxon>
        <taxon>Chytridiomycota incertae sedis</taxon>
        <taxon>Chytridiomycetes</taxon>
        <taxon>Rhizophlyctidales</taxon>
        <taxon>Rhizophlyctidaceae</taxon>
        <taxon>Rhizophlyctis</taxon>
    </lineage>
</organism>
<dbReference type="EMBL" id="JADGJD010001177">
    <property type="protein sequence ID" value="KAJ3046386.1"/>
    <property type="molecule type" value="Genomic_DNA"/>
</dbReference>
<sequence length="353" mass="38395">MQAKVSPFNYTLYHIFLDGIAAPNFDEKYIAKLFEVKLRTYIDFIKIYPAENGRHGRAQVWFDCRWAAEEAANPTNNRCAKDGIAVATGQQPAEAPLNGPPAASRILPTSIRTPRVRIAPSKFPGQTPRPQRYKQSFRNPMLDYVEYEFDTQEDAEVFMLEPVYWDGVKAMMVGDIIGGNRHPWDTPYHKTLRPPIQIKTKEHPATSTKDNNNNKKAKSSTAALSSTPSSPTSTTSSYQNKTRNQSPTASQKASSSKSSSPAVPPQQQASSSKNHSQPASSSSCQSNAKSSTPSTSGPRMPNSPTPPSSPKTPTSSVPKSSSTSSLSNVDSASATNTAPETKAEEPEDGEIVE</sequence>
<evidence type="ECO:0000313" key="2">
    <source>
        <dbReference type="EMBL" id="KAJ3046386.1"/>
    </source>
</evidence>
<name>A0AAD5S4Z9_9FUNG</name>
<feature type="compositionally biased region" description="Low complexity" evidence="1">
    <location>
        <begin position="311"/>
        <end position="335"/>
    </location>
</feature>
<comment type="caution">
    <text evidence="2">The sequence shown here is derived from an EMBL/GenBank/DDBJ whole genome shotgun (WGS) entry which is preliminary data.</text>
</comment>
<keyword evidence="3" id="KW-1185">Reference proteome</keyword>
<reference evidence="2" key="1">
    <citation type="submission" date="2020-05" db="EMBL/GenBank/DDBJ databases">
        <title>Phylogenomic resolution of chytrid fungi.</title>
        <authorList>
            <person name="Stajich J.E."/>
            <person name="Amses K."/>
            <person name="Simmons R."/>
            <person name="Seto K."/>
            <person name="Myers J."/>
            <person name="Bonds A."/>
            <person name="Quandt C.A."/>
            <person name="Barry K."/>
            <person name="Liu P."/>
            <person name="Grigoriev I."/>
            <person name="Longcore J.E."/>
            <person name="James T.Y."/>
        </authorList>
    </citation>
    <scope>NUCLEOTIDE SEQUENCE</scope>
    <source>
        <strain evidence="2">JEL0318</strain>
    </source>
</reference>
<dbReference type="Proteomes" id="UP001212841">
    <property type="component" value="Unassembled WGS sequence"/>
</dbReference>
<feature type="compositionally biased region" description="Pro residues" evidence="1">
    <location>
        <begin position="301"/>
        <end position="310"/>
    </location>
</feature>
<accession>A0AAD5S4Z9</accession>
<evidence type="ECO:0000313" key="3">
    <source>
        <dbReference type="Proteomes" id="UP001212841"/>
    </source>
</evidence>
<proteinExistence type="predicted"/>
<feature type="compositionally biased region" description="Low complexity" evidence="1">
    <location>
        <begin position="245"/>
        <end position="291"/>
    </location>
</feature>